<dbReference type="EMBL" id="JBEPSJ010000005">
    <property type="protein sequence ID" value="MET4583739.1"/>
    <property type="molecule type" value="Genomic_DNA"/>
</dbReference>
<sequence length="502" mass="54949">MAAPTAIGPRGELWIGASDRGKCSGLASVVTADARLNTIVLPKIWRDSPSAVQHQLEWDGTSDDTILVHELDVIKVAGPRSAVADIALGISTLDDDVETPLLTVRSQPRRNLKDATGTEEPTRDVGFAALLDLLKITDRVAALYRPSTSSAKQSHSDELVLTADAFLTEAEARLGSARPRYQQRDEVLPAVRGRVDDRSMARAAAESSPYVLCHFDDLSMDTALLRVILAATKVAAGLHIRAPLDRLPLQVNDRGVKIARQLSAVSSISPSAALRLGRSLRLSRLETPWQKGLDRAVELLSREASLPTRAGDIDAGFVLRVDTNKMWEDLVFGLLASVATDVQKNNDNSLAAGVAVQEPWTRESKDPRDRYPDYLASFKEATLVLDAKYKSSRSLGSDDANQLFAYSHLSSLQNVPVTHVALIYPSPAIPRSKSFLLRAPTKDMSLAPIEIDFPPSRAARTNQAWRQYQETTSRQLREWLEMLSQQPSPHLAGHQNVPTVVT</sequence>
<evidence type="ECO:0000313" key="1">
    <source>
        <dbReference type="EMBL" id="MET4583739.1"/>
    </source>
</evidence>
<protein>
    <submittedName>
        <fullName evidence="1">5-methylcytosine-specific restriction endonuclease McrBC regulatory subunit McrC</fullName>
    </submittedName>
</protein>
<proteinExistence type="predicted"/>
<keyword evidence="1" id="KW-0378">Hydrolase</keyword>
<name>A0ABV2QRN9_9MICO</name>
<reference evidence="1 2" key="1">
    <citation type="submission" date="2024-06" db="EMBL/GenBank/DDBJ databases">
        <title>Sorghum-associated microbial communities from plants grown in Nebraska, USA.</title>
        <authorList>
            <person name="Schachtman D."/>
        </authorList>
    </citation>
    <scope>NUCLEOTIDE SEQUENCE [LARGE SCALE GENOMIC DNA]</scope>
    <source>
        <strain evidence="1 2">2857</strain>
    </source>
</reference>
<gene>
    <name evidence="1" type="ORF">ABIE21_003270</name>
</gene>
<dbReference type="RefSeq" id="WP_354025914.1">
    <property type="nucleotide sequence ID" value="NZ_JBEPSJ010000005.1"/>
</dbReference>
<dbReference type="Pfam" id="PF10117">
    <property type="entry name" value="McrBC"/>
    <property type="match status" value="1"/>
</dbReference>
<dbReference type="GO" id="GO:0004519">
    <property type="term" value="F:endonuclease activity"/>
    <property type="evidence" value="ECO:0007669"/>
    <property type="project" value="UniProtKB-KW"/>
</dbReference>
<keyword evidence="1" id="KW-0255">Endonuclease</keyword>
<dbReference type="Proteomes" id="UP001549257">
    <property type="component" value="Unassembled WGS sequence"/>
</dbReference>
<accession>A0ABV2QRN9</accession>
<keyword evidence="1" id="KW-0540">Nuclease</keyword>
<comment type="caution">
    <text evidence="1">The sequence shown here is derived from an EMBL/GenBank/DDBJ whole genome shotgun (WGS) entry which is preliminary data.</text>
</comment>
<evidence type="ECO:0000313" key="2">
    <source>
        <dbReference type="Proteomes" id="UP001549257"/>
    </source>
</evidence>
<organism evidence="1 2">
    <name type="scientific">Conyzicola nivalis</name>
    <dbReference type="NCBI Taxonomy" id="1477021"/>
    <lineage>
        <taxon>Bacteria</taxon>
        <taxon>Bacillati</taxon>
        <taxon>Actinomycetota</taxon>
        <taxon>Actinomycetes</taxon>
        <taxon>Micrococcales</taxon>
        <taxon>Microbacteriaceae</taxon>
        <taxon>Conyzicola</taxon>
    </lineage>
</organism>
<dbReference type="InterPro" id="IPR019292">
    <property type="entry name" value="McrC"/>
</dbReference>
<keyword evidence="2" id="KW-1185">Reference proteome</keyword>